<accession>A0A9D4HRL0</accession>
<gene>
    <name evidence="1" type="ORF">DPMN_054396</name>
</gene>
<dbReference type="Proteomes" id="UP000828390">
    <property type="component" value="Unassembled WGS sequence"/>
</dbReference>
<name>A0A9D4HRL0_DREPO</name>
<organism evidence="1 2">
    <name type="scientific">Dreissena polymorpha</name>
    <name type="common">Zebra mussel</name>
    <name type="synonym">Mytilus polymorpha</name>
    <dbReference type="NCBI Taxonomy" id="45954"/>
    <lineage>
        <taxon>Eukaryota</taxon>
        <taxon>Metazoa</taxon>
        <taxon>Spiralia</taxon>
        <taxon>Lophotrochozoa</taxon>
        <taxon>Mollusca</taxon>
        <taxon>Bivalvia</taxon>
        <taxon>Autobranchia</taxon>
        <taxon>Heteroconchia</taxon>
        <taxon>Euheterodonta</taxon>
        <taxon>Imparidentia</taxon>
        <taxon>Neoheterodontei</taxon>
        <taxon>Myida</taxon>
        <taxon>Dreissenoidea</taxon>
        <taxon>Dreissenidae</taxon>
        <taxon>Dreissena</taxon>
    </lineage>
</organism>
<dbReference type="AlphaFoldDB" id="A0A9D4HRL0"/>
<evidence type="ECO:0000313" key="2">
    <source>
        <dbReference type="Proteomes" id="UP000828390"/>
    </source>
</evidence>
<dbReference type="EMBL" id="JAIWYP010000012">
    <property type="protein sequence ID" value="KAH3728440.1"/>
    <property type="molecule type" value="Genomic_DNA"/>
</dbReference>
<evidence type="ECO:0000313" key="1">
    <source>
        <dbReference type="EMBL" id="KAH3728440.1"/>
    </source>
</evidence>
<reference evidence="1" key="1">
    <citation type="journal article" date="2019" name="bioRxiv">
        <title>The Genome of the Zebra Mussel, Dreissena polymorpha: A Resource for Invasive Species Research.</title>
        <authorList>
            <person name="McCartney M.A."/>
            <person name="Auch B."/>
            <person name="Kono T."/>
            <person name="Mallez S."/>
            <person name="Zhang Y."/>
            <person name="Obille A."/>
            <person name="Becker A."/>
            <person name="Abrahante J.E."/>
            <person name="Garbe J."/>
            <person name="Badalamenti J.P."/>
            <person name="Herman A."/>
            <person name="Mangelson H."/>
            <person name="Liachko I."/>
            <person name="Sullivan S."/>
            <person name="Sone E.D."/>
            <person name="Koren S."/>
            <person name="Silverstein K.A.T."/>
            <person name="Beckman K.B."/>
            <person name="Gohl D.M."/>
        </authorList>
    </citation>
    <scope>NUCLEOTIDE SEQUENCE</scope>
    <source>
        <strain evidence="1">Duluth1</strain>
        <tissue evidence="1">Whole animal</tissue>
    </source>
</reference>
<protein>
    <submittedName>
        <fullName evidence="1">Uncharacterized protein</fullName>
    </submittedName>
</protein>
<comment type="caution">
    <text evidence="1">The sequence shown here is derived from an EMBL/GenBank/DDBJ whole genome shotgun (WGS) entry which is preliminary data.</text>
</comment>
<keyword evidence="2" id="KW-1185">Reference proteome</keyword>
<sequence>MYFNEERFNKSTEELNESQALHILIIINQLKNKADELLGEEKAEFRAGRRTVEHIFNNFLEKILQKTLHDPTSLSSFAEDPFPI</sequence>
<reference evidence="1" key="2">
    <citation type="submission" date="2020-11" db="EMBL/GenBank/DDBJ databases">
        <authorList>
            <person name="McCartney M.A."/>
            <person name="Auch B."/>
            <person name="Kono T."/>
            <person name="Mallez S."/>
            <person name="Becker A."/>
            <person name="Gohl D.M."/>
            <person name="Silverstein K.A.T."/>
            <person name="Koren S."/>
            <person name="Bechman K.B."/>
            <person name="Herman A."/>
            <person name="Abrahante J.E."/>
            <person name="Garbe J."/>
        </authorList>
    </citation>
    <scope>NUCLEOTIDE SEQUENCE</scope>
    <source>
        <strain evidence="1">Duluth1</strain>
        <tissue evidence="1">Whole animal</tissue>
    </source>
</reference>
<proteinExistence type="predicted"/>